<dbReference type="AlphaFoldDB" id="M1DUZ9"/>
<dbReference type="EnsemblPlants" id="PGSC0003DMT400094837">
    <property type="protein sequence ID" value="PGSC0003DMT400094837"/>
    <property type="gene ID" value="PGSC0003DMG400044408"/>
</dbReference>
<accession>M1DUZ9</accession>
<reference evidence="3" key="1">
    <citation type="journal article" date="2011" name="Nature">
        <title>Genome sequence and analysis of the tuber crop potato.</title>
        <authorList>
            <consortium name="The Potato Genome Sequencing Consortium"/>
        </authorList>
    </citation>
    <scope>NUCLEOTIDE SEQUENCE [LARGE SCALE GENOMIC DNA]</scope>
    <source>
        <strain evidence="3">cv. DM1-3 516 R44</strain>
    </source>
</reference>
<protein>
    <submittedName>
        <fullName evidence="2">Uncharacterized protein</fullName>
    </submittedName>
</protein>
<sequence>MQENAQTTVKNSNFVSESPPPPSPSISMSSLSSLEQLDDSGLVQLVSKSTSDRLLGKYFDATEFDFDYEQSSIWSPLVLPKRIYLTSPSPSKLLSSEKGKSHWLKDCVNSCLRLW</sequence>
<dbReference type="HOGENOM" id="CLU_2113292_0_0_1"/>
<evidence type="ECO:0000313" key="3">
    <source>
        <dbReference type="Proteomes" id="UP000011115"/>
    </source>
</evidence>
<feature type="compositionally biased region" description="Polar residues" evidence="1">
    <location>
        <begin position="1"/>
        <end position="15"/>
    </location>
</feature>
<dbReference type="PaxDb" id="4113-PGSC0003DMT400094837"/>
<proteinExistence type="predicted"/>
<feature type="region of interest" description="Disordered" evidence="1">
    <location>
        <begin position="1"/>
        <end position="32"/>
    </location>
</feature>
<evidence type="ECO:0000256" key="1">
    <source>
        <dbReference type="SAM" id="MobiDB-lite"/>
    </source>
</evidence>
<name>M1DUZ9_SOLTU</name>
<dbReference type="PANTHER" id="PTHR34287">
    <property type="entry name" value="OS06G0551500 PROTEIN-RELATED"/>
    <property type="match status" value="1"/>
</dbReference>
<keyword evidence="3" id="KW-1185">Reference proteome</keyword>
<evidence type="ECO:0000313" key="2">
    <source>
        <dbReference type="EnsemblPlants" id="PGSC0003DMT400094837"/>
    </source>
</evidence>
<dbReference type="eggNOG" id="ENOG502S80Y">
    <property type="taxonomic scope" value="Eukaryota"/>
</dbReference>
<dbReference type="InParanoid" id="M1DUZ9"/>
<dbReference type="Proteomes" id="UP000011115">
    <property type="component" value="Unassembled WGS sequence"/>
</dbReference>
<dbReference type="OMA" id="TSSKRAC"/>
<dbReference type="Gramene" id="PGSC0003DMT400094837">
    <property type="protein sequence ID" value="PGSC0003DMT400094837"/>
    <property type="gene ID" value="PGSC0003DMG400044408"/>
</dbReference>
<reference evidence="2" key="2">
    <citation type="submission" date="2015-06" db="UniProtKB">
        <authorList>
            <consortium name="EnsemblPlants"/>
        </authorList>
    </citation>
    <scope>IDENTIFICATION</scope>
    <source>
        <strain evidence="2">DM1-3 516 R44</strain>
    </source>
</reference>
<organism evidence="2 3">
    <name type="scientific">Solanum tuberosum</name>
    <name type="common">Potato</name>
    <dbReference type="NCBI Taxonomy" id="4113"/>
    <lineage>
        <taxon>Eukaryota</taxon>
        <taxon>Viridiplantae</taxon>
        <taxon>Streptophyta</taxon>
        <taxon>Embryophyta</taxon>
        <taxon>Tracheophyta</taxon>
        <taxon>Spermatophyta</taxon>
        <taxon>Magnoliopsida</taxon>
        <taxon>eudicotyledons</taxon>
        <taxon>Gunneridae</taxon>
        <taxon>Pentapetalae</taxon>
        <taxon>asterids</taxon>
        <taxon>lamiids</taxon>
        <taxon>Solanales</taxon>
        <taxon>Solanaceae</taxon>
        <taxon>Solanoideae</taxon>
        <taxon>Solaneae</taxon>
        <taxon>Solanum</taxon>
    </lineage>
</organism>
<dbReference type="PANTHER" id="PTHR34287:SF2">
    <property type="match status" value="1"/>
</dbReference>